<evidence type="ECO:0000259" key="8">
    <source>
        <dbReference type="Pfam" id="PF17745"/>
    </source>
</evidence>
<gene>
    <name evidence="9" type="ORF">Q8F55_005434</name>
</gene>
<evidence type="ECO:0000256" key="3">
    <source>
        <dbReference type="ARBA" id="ARBA00023242"/>
    </source>
</evidence>
<keyword evidence="10" id="KW-1185">Reference proteome</keyword>
<keyword evidence="3" id="KW-0539">Nucleus</keyword>
<dbReference type="PANTHER" id="PTHR13383">
    <property type="entry name" value="RIBONUCLEASE H2 SUBUNIT B"/>
    <property type="match status" value="1"/>
</dbReference>
<sequence>MTEYIAVIKEDLLDARGEYLRLPHPRTGQPQLYLSHPDGAGLSEVTKVSGAQGRTWFIGDTIAPGSMLVHQPLDVLFLAIPIALDLIPSAKAPAPFQPLPDLLATASSSSAFALKPAFSPSAAVESYNADVQRLVQLKAFRRAFKACCDKRSVDAAPPSPPPEGGEKAKGQTYYRPSTDAIVRVLRRKVDLLASPEQFNKFDHLVRGLGRDGLLGAGVEEELVQAARNRAAIEHVAQFLPPTLLPTLVATYEFAALEAHDANRAAAAAAAAAPVVNEKKDKGVKRKAPVKETSRGVEALKKVNTTGAQRSMMAGFFKPKK</sequence>
<dbReference type="Proteomes" id="UP001565368">
    <property type="component" value="Unassembled WGS sequence"/>
</dbReference>
<comment type="function">
    <text evidence="4">Non catalytic subunit of RNase H2, an endonuclease that specifically degrades the RNA of RNA:DNA hybrids. Participates in DNA replication, possibly by mediating the removal of lagging-strand Okazaki fragment RNA primers during DNA replication. Mediates the excision of single ribonucleotides from DNA:RNA duplexes.</text>
</comment>
<feature type="domain" description="Ribonuclease H2 subunit B wHTH" evidence="7">
    <location>
        <begin position="77"/>
        <end position="244"/>
    </location>
</feature>
<evidence type="ECO:0000256" key="4">
    <source>
        <dbReference type="ARBA" id="ARBA00024778"/>
    </source>
</evidence>
<evidence type="ECO:0000313" key="10">
    <source>
        <dbReference type="Proteomes" id="UP001565368"/>
    </source>
</evidence>
<dbReference type="RefSeq" id="XP_069208565.1">
    <property type="nucleotide sequence ID" value="XM_069353923.1"/>
</dbReference>
<dbReference type="PANTHER" id="PTHR13383:SF11">
    <property type="entry name" value="RIBONUCLEASE H2 SUBUNIT B"/>
    <property type="match status" value="1"/>
</dbReference>
<dbReference type="Gene3D" id="2.20.25.530">
    <property type="match status" value="1"/>
</dbReference>
<evidence type="ECO:0000256" key="6">
    <source>
        <dbReference type="SAM" id="MobiDB-lite"/>
    </source>
</evidence>
<dbReference type="InterPro" id="IPR019024">
    <property type="entry name" value="RNase_H2_suB_wHTH"/>
</dbReference>
<name>A0ABR3Q1U2_9TREE</name>
<dbReference type="Gene3D" id="1.10.20.120">
    <property type="match status" value="1"/>
</dbReference>
<dbReference type="InterPro" id="IPR040456">
    <property type="entry name" value="RNase_H2_suB"/>
</dbReference>
<dbReference type="InterPro" id="IPR041195">
    <property type="entry name" value="Rnh202_N"/>
</dbReference>
<dbReference type="Pfam" id="PF09468">
    <property type="entry name" value="RNase_H2-Ydr279"/>
    <property type="match status" value="1"/>
</dbReference>
<dbReference type="EMBL" id="JBBXJM010000004">
    <property type="protein sequence ID" value="KAL1408621.1"/>
    <property type="molecule type" value="Genomic_DNA"/>
</dbReference>
<dbReference type="Pfam" id="PF17745">
    <property type="entry name" value="Ydr279_N"/>
    <property type="match status" value="1"/>
</dbReference>
<dbReference type="GeneID" id="95986477"/>
<evidence type="ECO:0000256" key="5">
    <source>
        <dbReference type="ARBA" id="ARBA00033464"/>
    </source>
</evidence>
<reference evidence="9 10" key="1">
    <citation type="submission" date="2023-08" db="EMBL/GenBank/DDBJ databases">
        <title>Annotated Genome Sequence of Vanrija albida AlHP1.</title>
        <authorList>
            <person name="Herzog R."/>
        </authorList>
    </citation>
    <scope>NUCLEOTIDE SEQUENCE [LARGE SCALE GENOMIC DNA]</scope>
    <source>
        <strain evidence="9 10">AlHP1</strain>
    </source>
</reference>
<proteinExistence type="predicted"/>
<comment type="subcellular location">
    <subcellularLocation>
        <location evidence="1">Nucleus</location>
    </subcellularLocation>
</comment>
<evidence type="ECO:0000256" key="2">
    <source>
        <dbReference type="ARBA" id="ARBA00019062"/>
    </source>
</evidence>
<evidence type="ECO:0000313" key="9">
    <source>
        <dbReference type="EMBL" id="KAL1408621.1"/>
    </source>
</evidence>
<evidence type="ECO:0000259" key="7">
    <source>
        <dbReference type="Pfam" id="PF09468"/>
    </source>
</evidence>
<evidence type="ECO:0000256" key="1">
    <source>
        <dbReference type="ARBA" id="ARBA00004123"/>
    </source>
</evidence>
<protein>
    <recommendedName>
        <fullName evidence="2">Ribonuclease H2 subunit B</fullName>
    </recommendedName>
    <alternativeName>
        <fullName evidence="5">Ribonuclease HI subunit B</fullName>
    </alternativeName>
</protein>
<organism evidence="9 10">
    <name type="scientific">Vanrija albida</name>
    <dbReference type="NCBI Taxonomy" id="181172"/>
    <lineage>
        <taxon>Eukaryota</taxon>
        <taxon>Fungi</taxon>
        <taxon>Dikarya</taxon>
        <taxon>Basidiomycota</taxon>
        <taxon>Agaricomycotina</taxon>
        <taxon>Tremellomycetes</taxon>
        <taxon>Trichosporonales</taxon>
        <taxon>Trichosporonaceae</taxon>
        <taxon>Vanrija</taxon>
    </lineage>
</organism>
<feature type="region of interest" description="Disordered" evidence="6">
    <location>
        <begin position="151"/>
        <end position="171"/>
    </location>
</feature>
<comment type="caution">
    <text evidence="9">The sequence shown here is derived from an EMBL/GenBank/DDBJ whole genome shotgun (WGS) entry which is preliminary data.</text>
</comment>
<feature type="domain" description="Rnh202 triple barrel" evidence="8">
    <location>
        <begin position="18"/>
        <end position="74"/>
    </location>
</feature>
<accession>A0ABR3Q1U2</accession>